<feature type="transmembrane region" description="Helical" evidence="19">
    <location>
        <begin position="987"/>
        <end position="1007"/>
    </location>
</feature>
<dbReference type="AlphaFoldDB" id="A0AA38H251"/>
<dbReference type="SFLD" id="SFLDG00002">
    <property type="entry name" value="C1.7:_P-type_atpase_like"/>
    <property type="match status" value="1"/>
</dbReference>
<evidence type="ECO:0000256" key="18">
    <source>
        <dbReference type="PIRSR" id="PIRSR606539-3"/>
    </source>
</evidence>
<evidence type="ECO:0000259" key="22">
    <source>
        <dbReference type="Pfam" id="PF16209"/>
    </source>
</evidence>
<dbReference type="PRINTS" id="PR00119">
    <property type="entry name" value="CATATPASE"/>
</dbReference>
<feature type="binding site" evidence="18">
    <location>
        <position position="464"/>
    </location>
    <ligand>
        <name>Mg(2+)</name>
        <dbReference type="ChEBI" id="CHEBI:18420"/>
    </ligand>
</feature>
<dbReference type="InterPro" id="IPR023299">
    <property type="entry name" value="ATPase_P-typ_cyto_dom_N"/>
</dbReference>
<dbReference type="NCBIfam" id="TIGR01494">
    <property type="entry name" value="ATPase_P-type"/>
    <property type="match status" value="2"/>
</dbReference>
<dbReference type="InterPro" id="IPR001757">
    <property type="entry name" value="P_typ_ATPase"/>
</dbReference>
<evidence type="ECO:0000256" key="17">
    <source>
        <dbReference type="PIRSR" id="PIRSR606539-2"/>
    </source>
</evidence>
<dbReference type="GO" id="GO:0005886">
    <property type="term" value="C:plasma membrane"/>
    <property type="evidence" value="ECO:0007669"/>
    <property type="project" value="TreeGrafter"/>
</dbReference>
<dbReference type="RefSeq" id="XP_052943139.1">
    <property type="nucleotide sequence ID" value="XM_053085927.1"/>
</dbReference>
<protein>
    <recommendedName>
        <fullName evidence="19">Phospholipid-transporting ATPase</fullName>
        <ecNumber evidence="19">7.6.2.1</ecNumber>
    </recommendedName>
</protein>
<dbReference type="GO" id="GO:0140326">
    <property type="term" value="F:ATPase-coupled intramembrane lipid transporter activity"/>
    <property type="evidence" value="ECO:0007669"/>
    <property type="project" value="UniProtKB-EC"/>
</dbReference>
<evidence type="ECO:0000256" key="15">
    <source>
        <dbReference type="ARBA" id="ARBA00049128"/>
    </source>
</evidence>
<dbReference type="GO" id="GO:0016887">
    <property type="term" value="F:ATP hydrolysis activity"/>
    <property type="evidence" value="ECO:0007669"/>
    <property type="project" value="InterPro"/>
</dbReference>
<keyword evidence="11 19" id="KW-1133">Transmembrane helix</keyword>
<feature type="binding site" evidence="17">
    <location>
        <position position="742"/>
    </location>
    <ligand>
        <name>ATP</name>
        <dbReference type="ChEBI" id="CHEBI:30616"/>
    </ligand>
</feature>
<dbReference type="InterPro" id="IPR059000">
    <property type="entry name" value="ATPase_P-type_domA"/>
</dbReference>
<feature type="binding site" evidence="17">
    <location>
        <position position="656"/>
    </location>
    <ligand>
        <name>ATP</name>
        <dbReference type="ChEBI" id="CHEBI:30616"/>
    </ligand>
</feature>
<feature type="transmembrane region" description="Helical" evidence="19">
    <location>
        <begin position="1013"/>
        <end position="1034"/>
    </location>
</feature>
<dbReference type="GO" id="GO:0005524">
    <property type="term" value="F:ATP binding"/>
    <property type="evidence" value="ECO:0007669"/>
    <property type="project" value="UniProtKB-UniRule"/>
</dbReference>
<feature type="compositionally biased region" description="Low complexity" evidence="20">
    <location>
        <begin position="191"/>
        <end position="200"/>
    </location>
</feature>
<feature type="binding site" evidence="17">
    <location>
        <position position="740"/>
    </location>
    <ligand>
        <name>ATP</name>
        <dbReference type="ChEBI" id="CHEBI:30616"/>
    </ligand>
</feature>
<accession>A0AA38H251</accession>
<dbReference type="InterPro" id="IPR008250">
    <property type="entry name" value="ATPase_P-typ_transduc_dom_A_sf"/>
</dbReference>
<feature type="transmembrane region" description="Helical" evidence="19">
    <location>
        <begin position="909"/>
        <end position="932"/>
    </location>
</feature>
<feature type="binding site" evidence="17">
    <location>
        <position position="851"/>
    </location>
    <ligand>
        <name>ATP</name>
        <dbReference type="ChEBI" id="CHEBI:30616"/>
    </ligand>
</feature>
<keyword evidence="6 18" id="KW-0479">Metal-binding</keyword>
<comment type="similarity">
    <text evidence="3 19">Belongs to the cation transport ATPase (P-type) (TC 3.A.3) family. Type IV subfamily.</text>
</comment>
<dbReference type="Gene3D" id="3.40.50.1000">
    <property type="entry name" value="HAD superfamily/HAD-like"/>
    <property type="match status" value="1"/>
</dbReference>
<feature type="transmembrane region" description="Helical" evidence="19">
    <location>
        <begin position="938"/>
        <end position="957"/>
    </location>
</feature>
<feature type="transmembrane region" description="Helical" evidence="19">
    <location>
        <begin position="374"/>
        <end position="393"/>
    </location>
</feature>
<feature type="compositionally biased region" description="Basic and acidic residues" evidence="20">
    <location>
        <begin position="60"/>
        <end position="82"/>
    </location>
</feature>
<dbReference type="InterPro" id="IPR006539">
    <property type="entry name" value="P-type_ATPase_IV"/>
</dbReference>
<keyword evidence="9 18" id="KW-0460">Magnesium</keyword>
<dbReference type="SUPFAM" id="SSF81660">
    <property type="entry name" value="Metal cation-transporting ATPase, ATP-binding domain N"/>
    <property type="match status" value="1"/>
</dbReference>
<keyword evidence="7 17" id="KW-0547">Nucleotide-binding</keyword>
<dbReference type="SFLD" id="SFLDF00027">
    <property type="entry name" value="p-type_atpase"/>
    <property type="match status" value="1"/>
</dbReference>
<dbReference type="InterPro" id="IPR018303">
    <property type="entry name" value="ATPase_P-typ_P_site"/>
</dbReference>
<gene>
    <name evidence="24" type="ORF">MKK02DRAFT_18339</name>
</gene>
<dbReference type="InterPro" id="IPR044492">
    <property type="entry name" value="P_typ_ATPase_HD_dom"/>
</dbReference>
<dbReference type="GeneID" id="77725128"/>
<evidence type="ECO:0000256" key="1">
    <source>
        <dbReference type="ARBA" id="ARBA00001946"/>
    </source>
</evidence>
<dbReference type="PANTHER" id="PTHR24092:SF5">
    <property type="entry name" value="PHOSPHOLIPID-TRANSPORTING ATPASE"/>
    <property type="match status" value="1"/>
</dbReference>
<evidence type="ECO:0000259" key="23">
    <source>
        <dbReference type="Pfam" id="PF16212"/>
    </source>
</evidence>
<dbReference type="FunFam" id="3.40.50.1000:FF:000009">
    <property type="entry name" value="Phospholipid-transporting ATPase"/>
    <property type="match status" value="1"/>
</dbReference>
<comment type="subcellular location">
    <subcellularLocation>
        <location evidence="2">Endosome membrane</location>
        <topology evidence="2">Multi-pass membrane protein</topology>
    </subcellularLocation>
    <subcellularLocation>
        <location evidence="19">Membrane</location>
        <topology evidence="19">Multi-pass membrane protein</topology>
    </subcellularLocation>
</comment>
<dbReference type="PROSITE" id="PS00154">
    <property type="entry name" value="ATPASE_E1_E2"/>
    <property type="match status" value="1"/>
</dbReference>
<evidence type="ECO:0000256" key="10">
    <source>
        <dbReference type="ARBA" id="ARBA00022967"/>
    </source>
</evidence>
<evidence type="ECO:0000256" key="13">
    <source>
        <dbReference type="ARBA" id="ARBA00023136"/>
    </source>
</evidence>
<dbReference type="GO" id="GO:0006890">
    <property type="term" value="P:retrograde vesicle-mediated transport, Golgi to endoplasmic reticulum"/>
    <property type="evidence" value="ECO:0007669"/>
    <property type="project" value="TreeGrafter"/>
</dbReference>
<evidence type="ECO:0000256" key="4">
    <source>
        <dbReference type="ARBA" id="ARBA00022448"/>
    </source>
</evidence>
<feature type="domain" description="P-type ATPase A" evidence="21">
    <location>
        <begin position="215"/>
        <end position="351"/>
    </location>
</feature>
<evidence type="ECO:0000256" key="16">
    <source>
        <dbReference type="PIRSR" id="PIRSR606539-1"/>
    </source>
</evidence>
<evidence type="ECO:0000256" key="20">
    <source>
        <dbReference type="SAM" id="MobiDB-lite"/>
    </source>
</evidence>
<evidence type="ECO:0000256" key="2">
    <source>
        <dbReference type="ARBA" id="ARBA00004337"/>
    </source>
</evidence>
<feature type="binding site" evidence="17">
    <location>
        <position position="462"/>
    </location>
    <ligand>
        <name>ATP</name>
        <dbReference type="ChEBI" id="CHEBI:30616"/>
    </ligand>
</feature>
<feature type="region of interest" description="Disordered" evidence="20">
    <location>
        <begin position="191"/>
        <end position="219"/>
    </location>
</feature>
<dbReference type="Gene3D" id="3.40.1110.10">
    <property type="entry name" value="Calcium-transporting ATPase, cytoplasmic domain N"/>
    <property type="match status" value="1"/>
</dbReference>
<evidence type="ECO:0000256" key="12">
    <source>
        <dbReference type="ARBA" id="ARBA00023055"/>
    </source>
</evidence>
<feature type="binding site" evidence="17">
    <location>
        <position position="627"/>
    </location>
    <ligand>
        <name>ATP</name>
        <dbReference type="ChEBI" id="CHEBI:30616"/>
    </ligand>
</feature>
<evidence type="ECO:0000256" key="8">
    <source>
        <dbReference type="ARBA" id="ARBA00022840"/>
    </source>
</evidence>
<dbReference type="EC" id="7.6.2.1" evidence="19"/>
<evidence type="ECO:0000256" key="6">
    <source>
        <dbReference type="ARBA" id="ARBA00022723"/>
    </source>
</evidence>
<evidence type="ECO:0000256" key="14">
    <source>
        <dbReference type="ARBA" id="ARBA00034036"/>
    </source>
</evidence>
<evidence type="ECO:0000256" key="3">
    <source>
        <dbReference type="ARBA" id="ARBA00008109"/>
    </source>
</evidence>
<evidence type="ECO:0000256" key="11">
    <source>
        <dbReference type="ARBA" id="ARBA00022989"/>
    </source>
</evidence>
<feature type="domain" description="P-type ATPase N-terminal" evidence="22">
    <location>
        <begin position="91"/>
        <end position="148"/>
    </location>
</feature>
<keyword evidence="25" id="KW-1185">Reference proteome</keyword>
<feature type="binding site" evidence="17">
    <location>
        <position position="561"/>
    </location>
    <ligand>
        <name>ATP</name>
        <dbReference type="ChEBI" id="CHEBI:30616"/>
    </ligand>
</feature>
<keyword evidence="13 19" id="KW-0472">Membrane</keyword>
<dbReference type="GO" id="GO:0010008">
    <property type="term" value="C:endosome membrane"/>
    <property type="evidence" value="ECO:0007669"/>
    <property type="project" value="UniProtKB-SubCell"/>
</dbReference>
<feature type="binding site" evidence="17">
    <location>
        <position position="463"/>
    </location>
    <ligand>
        <name>ATP</name>
        <dbReference type="ChEBI" id="CHEBI:30616"/>
    </ligand>
</feature>
<evidence type="ECO:0000259" key="21">
    <source>
        <dbReference type="Pfam" id="PF00122"/>
    </source>
</evidence>
<feature type="transmembrane region" description="Helical" evidence="19">
    <location>
        <begin position="1041"/>
        <end position="1063"/>
    </location>
</feature>
<evidence type="ECO:0000313" key="24">
    <source>
        <dbReference type="EMBL" id="KAI9633362.1"/>
    </source>
</evidence>
<feature type="binding site" evidence="18">
    <location>
        <position position="848"/>
    </location>
    <ligand>
        <name>Mg(2+)</name>
        <dbReference type="ChEBI" id="CHEBI:18420"/>
    </ligand>
</feature>
<dbReference type="InterPro" id="IPR032630">
    <property type="entry name" value="P_typ_ATPase_c"/>
</dbReference>
<organism evidence="24 25">
    <name type="scientific">Dioszegia hungarica</name>
    <dbReference type="NCBI Taxonomy" id="4972"/>
    <lineage>
        <taxon>Eukaryota</taxon>
        <taxon>Fungi</taxon>
        <taxon>Dikarya</taxon>
        <taxon>Basidiomycota</taxon>
        <taxon>Agaricomycotina</taxon>
        <taxon>Tremellomycetes</taxon>
        <taxon>Tremellales</taxon>
        <taxon>Bulleribasidiaceae</taxon>
        <taxon>Dioszegia</taxon>
    </lineage>
</organism>
<comment type="cofactor">
    <cofactor evidence="1 18">
        <name>Mg(2+)</name>
        <dbReference type="ChEBI" id="CHEBI:18420"/>
    </cofactor>
</comment>
<feature type="binding site" evidence="17">
    <location>
        <position position="828"/>
    </location>
    <ligand>
        <name>ATP</name>
        <dbReference type="ChEBI" id="CHEBI:30616"/>
    </ligand>
</feature>
<sequence length="1111" mass="122527">MDDQEDEASGSGTPIPGGRGGRYGRKGKKRLSDVDAEEEEGLLGTAPGREDGEDASGSIRPREEHRDRHTGSRPPVARDKSRTIPLRSSRTRSAYAPNVVRNQKYSVTTFLPLVFYEQFKLFLNFFFLVVALSQFIPALKIGYIFTYIGPLAFVLTITMGKEAYDDYQRYLRDAEANSTRYLLVLTSPASSPFPADSPDPGAYPSLPHTGKPMTRSTPSSALRVGDMVLLEKNQRVPADMVLLSTSEEEGTCFIRTDQLDGETDWKLRVAPAETQRVGEAGAGSLEGSLYADPPSKDIHAFHGVLTLTSVTPGPVTETSIPLTVENILWANTVLAAGSAVGIIIYTGKETRAVMNTGEPAGQKMGRIEWEVNKMAKILCTVTFALSVFLVALNGFRGRWYIYVFRFLILFSSIIPISLRVNLDMGKTVYAHQIQNDSEIPNTIVRTSTLPEELGRVEYLLSDKTGTLTRNEMELKKLHMGTMVFGFEAMDEVASILTSTFSDGGEQGKRQNSMLGAGAGRGRRDISGRVRDAVLALATCHNVTPVTNDDGTRTYQASSPDEVAIVEWTESVGVRLTSRDRSSMTLSLPSGASMTFDILAIFPFTSESKRMGAIIRSRQSSELTFVQKGADTVMAGLVMKNDWLEEECGNMAREGLRTLVIARKKLSAESHGAFDKEYKSAQLGGGTAEERGRKVQEVVSRYLESELELLALTGVEDKLQIDVKPTLELMRNAGVKIWMLTGDKIETATNIAVSSKLVARGQYIHQVAKLKSSHQVRDLLDFLRAKLDACLVIDGESLQLCLDHFRTDFIMLATQLPAVVACRCSPTQKANVARLIREYTKKTVCCIGDGGNDVSMIQAADVGIGIVGKEGKQASLAADFSITQFSHLAKLLLWHGRNSYKRSAKLSQFVIHRGLIIAVIQAVFSSIFFFAPIALYQGWLQVGYATLYTMAPVFSLVLDRDVSEDLAMLYPELYKDLTKGRALSYKTFFTWLTISVYQGGIIMLLSLLLFESEFLHIVAISYTSLVINELIMVALEITTWHTYMILSEVATGVVYFGSMLFLPAYFDLSFVLTARFFYKVGIIVAISSFPLYIFKVIGGRLRPAAYTKVSGI</sequence>
<keyword evidence="4" id="KW-0813">Transport</keyword>
<reference evidence="24" key="1">
    <citation type="journal article" date="2022" name="G3 (Bethesda)">
        <title>High quality genome of the basidiomycete yeast Dioszegia hungarica PDD-24b-2 isolated from cloud water.</title>
        <authorList>
            <person name="Jarrige D."/>
            <person name="Haridas S."/>
            <person name="Bleykasten-Grosshans C."/>
            <person name="Joly M."/>
            <person name="Nadalig T."/>
            <person name="Sancelme M."/>
            <person name="Vuilleumier S."/>
            <person name="Grigoriev I.V."/>
            <person name="Amato P."/>
            <person name="Bringel F."/>
        </authorList>
    </citation>
    <scope>NUCLEOTIDE SEQUENCE</scope>
    <source>
        <strain evidence="24">PDD-24b-2</strain>
    </source>
</reference>
<comment type="catalytic activity">
    <reaction evidence="14 19">
        <text>ATP + H2O + phospholipidSide 1 = ADP + phosphate + phospholipidSide 2.</text>
        <dbReference type="EC" id="7.6.2.1"/>
    </reaction>
</comment>
<dbReference type="Pfam" id="PF16209">
    <property type="entry name" value="PhoLip_ATPase_N"/>
    <property type="match status" value="1"/>
</dbReference>
<keyword evidence="5 19" id="KW-0812">Transmembrane</keyword>
<dbReference type="InterPro" id="IPR023298">
    <property type="entry name" value="ATPase_P-typ_TM_dom_sf"/>
</dbReference>
<feature type="region of interest" description="Disordered" evidence="20">
    <location>
        <begin position="1"/>
        <end position="88"/>
    </location>
</feature>
<comment type="caution">
    <text evidence="24">The sequence shown here is derived from an EMBL/GenBank/DDBJ whole genome shotgun (WGS) entry which is preliminary data.</text>
</comment>
<dbReference type="Proteomes" id="UP001164286">
    <property type="component" value="Unassembled WGS sequence"/>
</dbReference>
<dbReference type="NCBIfam" id="TIGR01652">
    <property type="entry name" value="ATPase-Plipid"/>
    <property type="match status" value="1"/>
</dbReference>
<dbReference type="Pfam" id="PF13246">
    <property type="entry name" value="Cation_ATPase"/>
    <property type="match status" value="1"/>
</dbReference>
<dbReference type="Pfam" id="PF16212">
    <property type="entry name" value="PhoLip_ATPase_C"/>
    <property type="match status" value="1"/>
</dbReference>
<dbReference type="InterPro" id="IPR032631">
    <property type="entry name" value="P-type_ATPase_N"/>
</dbReference>
<name>A0AA38H251_9TREE</name>
<feature type="binding site" evidence="17">
    <location>
        <position position="464"/>
    </location>
    <ligand>
        <name>ATP</name>
        <dbReference type="ChEBI" id="CHEBI:30616"/>
    </ligand>
</feature>
<dbReference type="GO" id="GO:0005802">
    <property type="term" value="C:trans-Golgi network"/>
    <property type="evidence" value="ECO:0007669"/>
    <property type="project" value="TreeGrafter"/>
</dbReference>
<evidence type="ECO:0000313" key="25">
    <source>
        <dbReference type="Proteomes" id="UP001164286"/>
    </source>
</evidence>
<feature type="transmembrane region" description="Helical" evidence="19">
    <location>
        <begin position="142"/>
        <end position="160"/>
    </location>
</feature>
<feature type="binding site" evidence="17">
    <location>
        <position position="741"/>
    </location>
    <ligand>
        <name>ATP</name>
        <dbReference type="ChEBI" id="CHEBI:30616"/>
    </ligand>
</feature>
<feature type="binding site" evidence="18">
    <location>
        <position position="462"/>
    </location>
    <ligand>
        <name>Mg(2+)</name>
        <dbReference type="ChEBI" id="CHEBI:18420"/>
    </ligand>
</feature>
<dbReference type="SUPFAM" id="SSF56784">
    <property type="entry name" value="HAD-like"/>
    <property type="match status" value="1"/>
</dbReference>
<dbReference type="GO" id="GO:0045332">
    <property type="term" value="P:phospholipid translocation"/>
    <property type="evidence" value="ECO:0007669"/>
    <property type="project" value="TreeGrafter"/>
</dbReference>
<evidence type="ECO:0000256" key="7">
    <source>
        <dbReference type="ARBA" id="ARBA00022741"/>
    </source>
</evidence>
<dbReference type="SUPFAM" id="SSF81665">
    <property type="entry name" value="Calcium ATPase, transmembrane domain M"/>
    <property type="match status" value="1"/>
</dbReference>
<feature type="binding site" evidence="18">
    <location>
        <position position="852"/>
    </location>
    <ligand>
        <name>Mg(2+)</name>
        <dbReference type="ChEBI" id="CHEBI:18420"/>
    </ligand>
</feature>
<dbReference type="InterPro" id="IPR036412">
    <property type="entry name" value="HAD-like_sf"/>
</dbReference>
<dbReference type="EMBL" id="JAKWFO010000010">
    <property type="protein sequence ID" value="KAI9633362.1"/>
    <property type="molecule type" value="Genomic_DNA"/>
</dbReference>
<feature type="active site" description="4-aspartylphosphate intermediate" evidence="16">
    <location>
        <position position="462"/>
    </location>
</feature>
<comment type="catalytic activity">
    <reaction evidence="15">
        <text>a 1,2-diacyl-sn-glycero-3-phosphoethanolamine(out) + ATP + H2O = a 1,2-diacyl-sn-glycero-3-phosphoethanolamine(in) + ADP + phosphate + H(+)</text>
        <dbReference type="Rhea" id="RHEA:66132"/>
        <dbReference type="ChEBI" id="CHEBI:15377"/>
        <dbReference type="ChEBI" id="CHEBI:15378"/>
        <dbReference type="ChEBI" id="CHEBI:30616"/>
        <dbReference type="ChEBI" id="CHEBI:43474"/>
        <dbReference type="ChEBI" id="CHEBI:64612"/>
        <dbReference type="ChEBI" id="CHEBI:456216"/>
    </reaction>
    <physiologicalReaction direction="left-to-right" evidence="15">
        <dbReference type="Rhea" id="RHEA:66133"/>
    </physiologicalReaction>
</comment>
<feature type="binding site" evidence="17">
    <location>
        <position position="603"/>
    </location>
    <ligand>
        <name>ATP</name>
        <dbReference type="ChEBI" id="CHEBI:30616"/>
    </ligand>
</feature>
<feature type="transmembrane region" description="Helical" evidence="19">
    <location>
        <begin position="119"/>
        <end position="136"/>
    </location>
</feature>
<feature type="transmembrane region" description="Helical" evidence="19">
    <location>
        <begin position="399"/>
        <end position="418"/>
    </location>
</feature>
<keyword evidence="12" id="KW-0445">Lipid transport</keyword>
<evidence type="ECO:0000256" key="19">
    <source>
        <dbReference type="RuleBase" id="RU362033"/>
    </source>
</evidence>
<dbReference type="GO" id="GO:0000287">
    <property type="term" value="F:magnesium ion binding"/>
    <property type="evidence" value="ECO:0007669"/>
    <property type="project" value="UniProtKB-UniRule"/>
</dbReference>
<keyword evidence="8 17" id="KW-0067">ATP-binding</keyword>
<feature type="domain" description="P-type ATPase C-terminal" evidence="23">
    <location>
        <begin position="875"/>
        <end position="1102"/>
    </location>
</feature>
<dbReference type="PANTHER" id="PTHR24092">
    <property type="entry name" value="PROBABLE PHOSPHOLIPID-TRANSPORTING ATPASE"/>
    <property type="match status" value="1"/>
</dbReference>
<feature type="transmembrane region" description="Helical" evidence="19">
    <location>
        <begin position="1075"/>
        <end position="1093"/>
    </location>
</feature>
<evidence type="ECO:0000256" key="9">
    <source>
        <dbReference type="ARBA" id="ARBA00022842"/>
    </source>
</evidence>
<dbReference type="SFLD" id="SFLDS00003">
    <property type="entry name" value="Haloacid_Dehalogenase"/>
    <property type="match status" value="1"/>
</dbReference>
<feature type="region of interest" description="Disordered" evidence="20">
    <location>
        <begin position="501"/>
        <end position="523"/>
    </location>
</feature>
<evidence type="ECO:0000256" key="5">
    <source>
        <dbReference type="ARBA" id="ARBA00022692"/>
    </source>
</evidence>
<feature type="binding site" evidence="17">
    <location>
        <position position="822"/>
    </location>
    <ligand>
        <name>ATP</name>
        <dbReference type="ChEBI" id="CHEBI:30616"/>
    </ligand>
</feature>
<feature type="binding site" evidence="17">
    <location>
        <position position="852"/>
    </location>
    <ligand>
        <name>ATP</name>
        <dbReference type="ChEBI" id="CHEBI:30616"/>
    </ligand>
</feature>
<dbReference type="SUPFAM" id="SSF81653">
    <property type="entry name" value="Calcium ATPase, transduction domain A"/>
    <property type="match status" value="1"/>
</dbReference>
<keyword evidence="10 19" id="KW-1278">Translocase</keyword>
<dbReference type="Gene3D" id="2.70.150.10">
    <property type="entry name" value="Calcium-transporting ATPase, cytoplasmic transduction domain A"/>
    <property type="match status" value="1"/>
</dbReference>
<dbReference type="GO" id="GO:0006897">
    <property type="term" value="P:endocytosis"/>
    <property type="evidence" value="ECO:0007669"/>
    <property type="project" value="TreeGrafter"/>
</dbReference>
<dbReference type="Pfam" id="PF00122">
    <property type="entry name" value="E1-E2_ATPase"/>
    <property type="match status" value="1"/>
</dbReference>
<proteinExistence type="inferred from homology"/>
<dbReference type="InterPro" id="IPR023214">
    <property type="entry name" value="HAD_sf"/>
</dbReference>